<protein>
    <recommendedName>
        <fullName evidence="2">Putative regulatory protein FmdB zinc ribbon domain-containing protein</fullName>
    </recommendedName>
</protein>
<evidence type="ECO:0000259" key="2">
    <source>
        <dbReference type="SMART" id="SM00834"/>
    </source>
</evidence>
<reference evidence="3" key="1">
    <citation type="submission" date="2018-05" db="EMBL/GenBank/DDBJ databases">
        <authorList>
            <person name="Lanie J.A."/>
            <person name="Ng W.-L."/>
            <person name="Kazmierczak K.M."/>
            <person name="Andrzejewski T.M."/>
            <person name="Davidsen T.M."/>
            <person name="Wayne K.J."/>
            <person name="Tettelin H."/>
            <person name="Glass J.I."/>
            <person name="Rusch D."/>
            <person name="Podicherti R."/>
            <person name="Tsui H.-C.T."/>
            <person name="Winkler M.E."/>
        </authorList>
    </citation>
    <scope>NUCLEOTIDE SEQUENCE</scope>
</reference>
<dbReference type="Pfam" id="PF09723">
    <property type="entry name" value="Zn_ribbon_8"/>
    <property type="match status" value="1"/>
</dbReference>
<evidence type="ECO:0000313" key="3">
    <source>
        <dbReference type="EMBL" id="SVB12218.1"/>
    </source>
</evidence>
<feature type="region of interest" description="Disordered" evidence="1">
    <location>
        <begin position="49"/>
        <end position="118"/>
    </location>
</feature>
<evidence type="ECO:0000256" key="1">
    <source>
        <dbReference type="SAM" id="MobiDB-lite"/>
    </source>
</evidence>
<dbReference type="AlphaFoldDB" id="A0A382BEK2"/>
<name>A0A382BEK2_9ZZZZ</name>
<feature type="compositionally biased region" description="Basic and acidic residues" evidence="1">
    <location>
        <begin position="104"/>
        <end position="118"/>
    </location>
</feature>
<organism evidence="3">
    <name type="scientific">marine metagenome</name>
    <dbReference type="NCBI Taxonomy" id="408172"/>
    <lineage>
        <taxon>unclassified sequences</taxon>
        <taxon>metagenomes</taxon>
        <taxon>ecological metagenomes</taxon>
    </lineage>
</organism>
<feature type="domain" description="Putative regulatory protein FmdB zinc ribbon" evidence="2">
    <location>
        <begin position="1"/>
        <end position="42"/>
    </location>
</feature>
<sequence>MPIYEYLCASCGYQFEEVQKFNDPSLEECPDCGKNSARRQVSISAFHLKGGGWYKDGYSGKSNESEKTEKSGKEKTDDSDKKTSAKDKQPSAEKSGTAVNKETTSSKKSESTGKEKAA</sequence>
<gene>
    <name evidence="3" type="ORF">METZ01_LOCUS165072</name>
</gene>
<dbReference type="PANTHER" id="PTHR34404">
    <property type="entry name" value="REGULATORY PROTEIN, FMDB FAMILY"/>
    <property type="match status" value="1"/>
</dbReference>
<dbReference type="InterPro" id="IPR013429">
    <property type="entry name" value="Regulatory_FmdB_Zinc_ribbon"/>
</dbReference>
<dbReference type="PANTHER" id="PTHR34404:SF2">
    <property type="entry name" value="CONSERVED SERINE RICH PROTEIN"/>
    <property type="match status" value="1"/>
</dbReference>
<dbReference type="EMBL" id="UINC01029461">
    <property type="protein sequence ID" value="SVB12218.1"/>
    <property type="molecule type" value="Genomic_DNA"/>
</dbReference>
<proteinExistence type="predicted"/>
<feature type="compositionally biased region" description="Basic and acidic residues" evidence="1">
    <location>
        <begin position="63"/>
        <end position="91"/>
    </location>
</feature>
<accession>A0A382BEK2</accession>
<dbReference type="NCBIfam" id="TIGR02605">
    <property type="entry name" value="CxxC_CxxC_SSSS"/>
    <property type="match status" value="1"/>
</dbReference>
<dbReference type="SMART" id="SM00834">
    <property type="entry name" value="CxxC_CXXC_SSSS"/>
    <property type="match status" value="1"/>
</dbReference>